<dbReference type="GO" id="GO:0016887">
    <property type="term" value="F:ATP hydrolysis activity"/>
    <property type="evidence" value="ECO:0007669"/>
    <property type="project" value="InterPro"/>
</dbReference>
<gene>
    <name evidence="7" type="ORF">GBAR_LOCUS15878</name>
</gene>
<feature type="compositionally biased region" description="Low complexity" evidence="5">
    <location>
        <begin position="248"/>
        <end position="257"/>
    </location>
</feature>
<evidence type="ECO:0000256" key="3">
    <source>
        <dbReference type="ARBA" id="ARBA00022741"/>
    </source>
</evidence>
<dbReference type="PROSITE" id="PS50893">
    <property type="entry name" value="ABC_TRANSPORTER_2"/>
    <property type="match status" value="1"/>
</dbReference>
<dbReference type="GO" id="GO:0005524">
    <property type="term" value="F:ATP binding"/>
    <property type="evidence" value="ECO:0007669"/>
    <property type="project" value="UniProtKB-KW"/>
</dbReference>
<feature type="region of interest" description="Disordered" evidence="5">
    <location>
        <begin position="229"/>
        <end position="276"/>
    </location>
</feature>
<evidence type="ECO:0000256" key="5">
    <source>
        <dbReference type="SAM" id="MobiDB-lite"/>
    </source>
</evidence>
<accession>A0AA35SD54</accession>
<comment type="similarity">
    <text evidence="1">Belongs to the ABC transporter superfamily.</text>
</comment>
<dbReference type="Pfam" id="PF00005">
    <property type="entry name" value="ABC_tran"/>
    <property type="match status" value="1"/>
</dbReference>
<dbReference type="CDD" id="cd03230">
    <property type="entry name" value="ABC_DR_subfamily_A"/>
    <property type="match status" value="1"/>
</dbReference>
<dbReference type="InterPro" id="IPR027417">
    <property type="entry name" value="P-loop_NTPase"/>
</dbReference>
<dbReference type="PANTHER" id="PTHR43335:SF4">
    <property type="entry name" value="ABC TRANSPORTER, ATP-BINDING PROTEIN"/>
    <property type="match status" value="1"/>
</dbReference>
<dbReference type="SUPFAM" id="SSF52540">
    <property type="entry name" value="P-loop containing nucleoside triphosphate hydrolases"/>
    <property type="match status" value="1"/>
</dbReference>
<protein>
    <submittedName>
        <fullName evidence="7">Uncharacterized ABC transporter ATP-binding protein YxlF</fullName>
    </submittedName>
</protein>
<evidence type="ECO:0000256" key="4">
    <source>
        <dbReference type="ARBA" id="ARBA00022840"/>
    </source>
</evidence>
<name>A0AA35SD54_GEOBA</name>
<dbReference type="SMART" id="SM00382">
    <property type="entry name" value="AAA"/>
    <property type="match status" value="1"/>
</dbReference>
<evidence type="ECO:0000256" key="1">
    <source>
        <dbReference type="ARBA" id="ARBA00005417"/>
    </source>
</evidence>
<evidence type="ECO:0000313" key="8">
    <source>
        <dbReference type="Proteomes" id="UP001174909"/>
    </source>
</evidence>
<keyword evidence="8" id="KW-1185">Reference proteome</keyword>
<dbReference type="AlphaFoldDB" id="A0AA35SD54"/>
<feature type="compositionally biased region" description="Basic and acidic residues" evidence="5">
    <location>
        <begin position="258"/>
        <end position="276"/>
    </location>
</feature>
<proteinExistence type="inferred from homology"/>
<keyword evidence="4 7" id="KW-0067">ATP-binding</keyword>
<evidence type="ECO:0000313" key="7">
    <source>
        <dbReference type="EMBL" id="CAI8027885.1"/>
    </source>
</evidence>
<dbReference type="PANTHER" id="PTHR43335">
    <property type="entry name" value="ABC TRANSPORTER, ATP-BINDING PROTEIN"/>
    <property type="match status" value="1"/>
</dbReference>
<comment type="caution">
    <text evidence="7">The sequence shown here is derived from an EMBL/GenBank/DDBJ whole genome shotgun (WGS) entry which is preliminary data.</text>
</comment>
<sequence>MIEAQGLSKIFGTFAALQDVSFSIPRGQVAAFLGPNGAGKSTALRILTGYLTPTRGVARIAGRDVSRHRIEAAARIGYLPETVPLYPEMTPLELLRFFGEARGLAKSRLNPRIEAVVQQCHLEAVLEKSIYKLSKGYRQRLGMAQVLLHEPEILIMDEPTSGLDPNQIRDVRELIRQLGRTRTVLLSTHILQEVEAVADHVILIHEGRIAFDGTPAEMAGGGSLDEAFYRLTGSNGQEARPEPEDSAPGPQGEPSSGGEDRAAGREPDLEGKERGE</sequence>
<dbReference type="InterPro" id="IPR003439">
    <property type="entry name" value="ABC_transporter-like_ATP-bd"/>
</dbReference>
<dbReference type="Proteomes" id="UP001174909">
    <property type="component" value="Unassembled WGS sequence"/>
</dbReference>
<reference evidence="7" key="1">
    <citation type="submission" date="2023-03" db="EMBL/GenBank/DDBJ databases">
        <authorList>
            <person name="Steffen K."/>
            <person name="Cardenas P."/>
        </authorList>
    </citation>
    <scope>NUCLEOTIDE SEQUENCE</scope>
</reference>
<feature type="domain" description="ABC transporter" evidence="6">
    <location>
        <begin position="2"/>
        <end position="231"/>
    </location>
</feature>
<keyword evidence="3" id="KW-0547">Nucleotide-binding</keyword>
<dbReference type="Gene3D" id="3.40.50.300">
    <property type="entry name" value="P-loop containing nucleotide triphosphate hydrolases"/>
    <property type="match status" value="1"/>
</dbReference>
<evidence type="ECO:0000259" key="6">
    <source>
        <dbReference type="PROSITE" id="PS50893"/>
    </source>
</evidence>
<dbReference type="EMBL" id="CASHTH010002304">
    <property type="protein sequence ID" value="CAI8027885.1"/>
    <property type="molecule type" value="Genomic_DNA"/>
</dbReference>
<dbReference type="InterPro" id="IPR003593">
    <property type="entry name" value="AAA+_ATPase"/>
</dbReference>
<keyword evidence="2" id="KW-0813">Transport</keyword>
<evidence type="ECO:0000256" key="2">
    <source>
        <dbReference type="ARBA" id="ARBA00022448"/>
    </source>
</evidence>
<organism evidence="7 8">
    <name type="scientific">Geodia barretti</name>
    <name type="common">Barrett's horny sponge</name>
    <dbReference type="NCBI Taxonomy" id="519541"/>
    <lineage>
        <taxon>Eukaryota</taxon>
        <taxon>Metazoa</taxon>
        <taxon>Porifera</taxon>
        <taxon>Demospongiae</taxon>
        <taxon>Heteroscleromorpha</taxon>
        <taxon>Tetractinellida</taxon>
        <taxon>Astrophorina</taxon>
        <taxon>Geodiidae</taxon>
        <taxon>Geodia</taxon>
    </lineage>
</organism>